<dbReference type="Pfam" id="PF16094">
    <property type="entry name" value="PAC1"/>
    <property type="match status" value="1"/>
</dbReference>
<comment type="similarity">
    <text evidence="1">Belongs to the PSMG1 family.</text>
</comment>
<dbReference type="GO" id="GO:0080129">
    <property type="term" value="P:proteasome core complex assembly"/>
    <property type="evidence" value="ECO:0007669"/>
    <property type="project" value="TreeGrafter"/>
</dbReference>
<name>A0A023F7Q6_TRIIF</name>
<keyword evidence="4" id="KW-0647">Proteasome</keyword>
<protein>
    <recommendedName>
        <fullName evidence="2">Proteasome assembly chaperone 1</fullName>
    </recommendedName>
</protein>
<dbReference type="PANTHER" id="PTHR15069">
    <property type="entry name" value="PROTEASOME ASSEMBLY CHAPERONE 1"/>
    <property type="match status" value="1"/>
</dbReference>
<dbReference type="InterPro" id="IPR016565">
    <property type="entry name" value="Proteasome_assmbl_chp_1"/>
</dbReference>
<proteinExistence type="evidence at transcript level"/>
<reference evidence="4" key="1">
    <citation type="journal article" date="2014" name="PLoS Negl. Trop. Dis.">
        <title>An updated insight into the Sialotranscriptome of Triatoma infestans: developmental stage and geographic variations.</title>
        <authorList>
            <person name="Schwarz A."/>
            <person name="Medrano-Mercado N."/>
            <person name="Schaub G.A."/>
            <person name="Struchiner C.J."/>
            <person name="Bargues M.D."/>
            <person name="Levy M.Z."/>
            <person name="Ribeiro J.M."/>
        </authorList>
    </citation>
    <scope>NUCLEOTIDE SEQUENCE</scope>
    <source>
        <strain evidence="4">Chile</strain>
        <tissue evidence="4">Salivary glands</tissue>
    </source>
</reference>
<evidence type="ECO:0000256" key="2">
    <source>
        <dbReference type="ARBA" id="ARBA00019180"/>
    </source>
</evidence>
<sequence>MATFFGEVILPTSRVFFDDYDDSDNEEEYQVERTLELKLLDEKSLKHEFDLLIIVEGIVCRGFVDLYLINANTSRLAEFRLLVDDKRDNLVEITPHKEEASVLYKLNDKTLLLRTSPAIDIFISNQLTLKVMPWIERCKNIMTFNSKSVCDYRSEIREDLPPAFERMLVTSAVKNIPPGLRFLDQPNFITGFCASVAGWCECMDKPCILHMIFTDNSSLDSITFAPLFKIFETANVKHLIVNKPDSSKLGISCDQSYMYM</sequence>
<dbReference type="AlphaFoldDB" id="A0A023F7Q6"/>
<dbReference type="PANTHER" id="PTHR15069:SF1">
    <property type="entry name" value="PROTEASOME ASSEMBLY CHAPERONE 1"/>
    <property type="match status" value="1"/>
</dbReference>
<evidence type="ECO:0000256" key="1">
    <source>
        <dbReference type="ARBA" id="ARBA00005261"/>
    </source>
</evidence>
<evidence type="ECO:0000313" key="4">
    <source>
        <dbReference type="EMBL" id="JAC17280.1"/>
    </source>
</evidence>
<keyword evidence="3" id="KW-0143">Chaperone</keyword>
<dbReference type="EMBL" id="GBBI01001432">
    <property type="protein sequence ID" value="JAC17280.1"/>
    <property type="molecule type" value="mRNA"/>
</dbReference>
<dbReference type="GO" id="GO:0005783">
    <property type="term" value="C:endoplasmic reticulum"/>
    <property type="evidence" value="ECO:0007669"/>
    <property type="project" value="InterPro"/>
</dbReference>
<evidence type="ECO:0000256" key="3">
    <source>
        <dbReference type="ARBA" id="ARBA00023186"/>
    </source>
</evidence>
<accession>A0A023F7Q6</accession>
<dbReference type="GO" id="GO:0000502">
    <property type="term" value="C:proteasome complex"/>
    <property type="evidence" value="ECO:0007669"/>
    <property type="project" value="UniProtKB-KW"/>
</dbReference>
<dbReference type="GO" id="GO:0070628">
    <property type="term" value="F:proteasome binding"/>
    <property type="evidence" value="ECO:0007669"/>
    <property type="project" value="TreeGrafter"/>
</dbReference>
<organism evidence="4">
    <name type="scientific">Triatoma infestans</name>
    <name type="common">Assassin bug</name>
    <dbReference type="NCBI Taxonomy" id="30076"/>
    <lineage>
        <taxon>Eukaryota</taxon>
        <taxon>Metazoa</taxon>
        <taxon>Ecdysozoa</taxon>
        <taxon>Arthropoda</taxon>
        <taxon>Hexapoda</taxon>
        <taxon>Insecta</taxon>
        <taxon>Pterygota</taxon>
        <taxon>Neoptera</taxon>
        <taxon>Paraneoptera</taxon>
        <taxon>Hemiptera</taxon>
        <taxon>Heteroptera</taxon>
        <taxon>Panheteroptera</taxon>
        <taxon>Cimicomorpha</taxon>
        <taxon>Reduviidae</taxon>
        <taxon>Triatominae</taxon>
        <taxon>Triatoma</taxon>
    </lineage>
</organism>